<evidence type="ECO:0000259" key="2">
    <source>
        <dbReference type="Pfam" id="PF13456"/>
    </source>
</evidence>
<gene>
    <name evidence="4" type="ORF">SO802_031990</name>
</gene>
<dbReference type="GO" id="GO:0004523">
    <property type="term" value="F:RNA-DNA hybrid ribonuclease activity"/>
    <property type="evidence" value="ECO:0007669"/>
    <property type="project" value="InterPro"/>
</dbReference>
<dbReference type="InterPro" id="IPR012337">
    <property type="entry name" value="RNaseH-like_sf"/>
</dbReference>
<protein>
    <recommendedName>
        <fullName evidence="6">Reverse transcriptase domain-containing protein</fullName>
    </recommendedName>
</protein>
<dbReference type="InterPro" id="IPR000477">
    <property type="entry name" value="RT_dom"/>
</dbReference>
<sequence>MEKLGFADRLRGLIMRCVSTVTYSIKINGTPRGHIIPSRGIRQGDPLSPYLFLLCAEGLSALIQSAMDSGQMEGVKICRGSPRLSHLFFADNSLIFCKATLKECDELQRLLAVYEKASGQQLNRAKTSLFFSGNTPREVQEEIKNRFGAQIIKQHEKYLGLPSLVGRNKRTTFNAIKEKLGKVLAGWKEKLLSKAGKEVLIKAVAQAIPNYTMSCFKIPDSLCDDLMGMIRNFWWGQKKEEKKIAWLSLEKMCEPKCDGGMGFKNLKWFNKALLVKQGWHLQMGGNSLLYRVLKAKYFPTSDFVHASIGHNPSYTWRSLISAQRLVIEGLRWRVGNGANIKVWQDKWLPWGSSHSVISPRMFLSADMKVADLIDSSTAMWKSEVIDSLFIPHEAKLIKSIPLSATLPSDKIVWAETTNGNFTVKSAYKLATRLFKSTNCGTTSDGSSLRKFWKKLWSLPIPHKVRHFCWRACRDTLPTKVKLRRRNVIDEDMCVCCKEKAETNGHIFWGCQKAQEAWAASKIHLLPLGDHIDSFRDLLWFEMMTNAAGEERCSRLVMIAWALWCNRNDILHGGEGKTGPAVALWAATYLQEYWSAIESNSGAVSNWLLHLSETQMQSAWLPPLSGSFKINVDGALYPTNNRAGIGVVIRDSQGRLMAALCRKIKAPLQVLEVEAKAYEAGMLLARHLGLHSGVLEGDSLTISNVLKGISIPPTSVAAIVEGIHVLGSEIDVVNFSYVRRSGNKPAHILARQALSFVNDVIWIEEIPCCIQQALIQDVIGL</sequence>
<proteinExistence type="predicted"/>
<evidence type="ECO:0000259" key="1">
    <source>
        <dbReference type="Pfam" id="PF00078"/>
    </source>
</evidence>
<dbReference type="GO" id="GO:0003676">
    <property type="term" value="F:nucleic acid binding"/>
    <property type="evidence" value="ECO:0007669"/>
    <property type="project" value="InterPro"/>
</dbReference>
<dbReference type="InterPro" id="IPR044730">
    <property type="entry name" value="RNase_H-like_dom_plant"/>
</dbReference>
<dbReference type="Pfam" id="PF00078">
    <property type="entry name" value="RVT_1"/>
    <property type="match status" value="1"/>
</dbReference>
<evidence type="ECO:0000259" key="3">
    <source>
        <dbReference type="Pfam" id="PF13966"/>
    </source>
</evidence>
<comment type="caution">
    <text evidence="4">The sequence shown here is derived from an EMBL/GenBank/DDBJ whole genome shotgun (WGS) entry which is preliminary data.</text>
</comment>
<dbReference type="PANTHER" id="PTHR33116">
    <property type="entry name" value="REVERSE TRANSCRIPTASE ZINC-BINDING DOMAIN-CONTAINING PROTEIN-RELATED-RELATED"/>
    <property type="match status" value="1"/>
</dbReference>
<dbReference type="EMBL" id="JAZDWU010000011">
    <property type="protein sequence ID" value="KAK9987039.1"/>
    <property type="molecule type" value="Genomic_DNA"/>
</dbReference>
<dbReference type="SUPFAM" id="SSF53098">
    <property type="entry name" value="Ribonuclease H-like"/>
    <property type="match status" value="1"/>
</dbReference>
<evidence type="ECO:0000313" key="5">
    <source>
        <dbReference type="Proteomes" id="UP001459277"/>
    </source>
</evidence>
<dbReference type="Pfam" id="PF13456">
    <property type="entry name" value="RVT_3"/>
    <property type="match status" value="1"/>
</dbReference>
<dbReference type="InterPro" id="IPR036397">
    <property type="entry name" value="RNaseH_sf"/>
</dbReference>
<dbReference type="CDD" id="cd06222">
    <property type="entry name" value="RNase_H_like"/>
    <property type="match status" value="1"/>
</dbReference>
<feature type="domain" description="RNase H type-1" evidence="2">
    <location>
        <begin position="630"/>
        <end position="752"/>
    </location>
</feature>
<dbReference type="Pfam" id="PF13966">
    <property type="entry name" value="zf-RVT"/>
    <property type="match status" value="1"/>
</dbReference>
<accession>A0AAW2BM13</accession>
<evidence type="ECO:0008006" key="6">
    <source>
        <dbReference type="Google" id="ProtNLM"/>
    </source>
</evidence>
<dbReference type="InterPro" id="IPR026960">
    <property type="entry name" value="RVT-Znf"/>
</dbReference>
<organism evidence="4 5">
    <name type="scientific">Lithocarpus litseifolius</name>
    <dbReference type="NCBI Taxonomy" id="425828"/>
    <lineage>
        <taxon>Eukaryota</taxon>
        <taxon>Viridiplantae</taxon>
        <taxon>Streptophyta</taxon>
        <taxon>Embryophyta</taxon>
        <taxon>Tracheophyta</taxon>
        <taxon>Spermatophyta</taxon>
        <taxon>Magnoliopsida</taxon>
        <taxon>eudicotyledons</taxon>
        <taxon>Gunneridae</taxon>
        <taxon>Pentapetalae</taxon>
        <taxon>rosids</taxon>
        <taxon>fabids</taxon>
        <taxon>Fagales</taxon>
        <taxon>Fagaceae</taxon>
        <taxon>Lithocarpus</taxon>
    </lineage>
</organism>
<dbReference type="Gene3D" id="3.30.420.10">
    <property type="entry name" value="Ribonuclease H-like superfamily/Ribonuclease H"/>
    <property type="match status" value="1"/>
</dbReference>
<reference evidence="4 5" key="1">
    <citation type="submission" date="2024-01" db="EMBL/GenBank/DDBJ databases">
        <title>A telomere-to-telomere, gap-free genome of sweet tea (Lithocarpus litseifolius).</title>
        <authorList>
            <person name="Zhou J."/>
        </authorList>
    </citation>
    <scope>NUCLEOTIDE SEQUENCE [LARGE SCALE GENOMIC DNA]</scope>
    <source>
        <strain evidence="4">Zhou-2022a</strain>
        <tissue evidence="4">Leaf</tissue>
    </source>
</reference>
<feature type="domain" description="Reverse transcriptase" evidence="1">
    <location>
        <begin position="21"/>
        <end position="160"/>
    </location>
</feature>
<dbReference type="InterPro" id="IPR002156">
    <property type="entry name" value="RNaseH_domain"/>
</dbReference>
<dbReference type="Proteomes" id="UP001459277">
    <property type="component" value="Unassembled WGS sequence"/>
</dbReference>
<evidence type="ECO:0000313" key="4">
    <source>
        <dbReference type="EMBL" id="KAK9987039.1"/>
    </source>
</evidence>
<feature type="domain" description="Reverse transcriptase zinc-binding" evidence="3">
    <location>
        <begin position="421"/>
        <end position="517"/>
    </location>
</feature>
<dbReference type="PANTHER" id="PTHR33116:SF86">
    <property type="entry name" value="REVERSE TRANSCRIPTASE DOMAIN-CONTAINING PROTEIN"/>
    <property type="match status" value="1"/>
</dbReference>
<name>A0AAW2BM13_9ROSI</name>
<dbReference type="AlphaFoldDB" id="A0AAW2BM13"/>
<keyword evidence="5" id="KW-1185">Reference proteome</keyword>